<proteinExistence type="predicted"/>
<protein>
    <submittedName>
        <fullName evidence="1">Uncharacterized protein</fullName>
    </submittedName>
</protein>
<gene>
    <name evidence="1" type="ORF">RhiirA4_473960</name>
</gene>
<reference evidence="1 2" key="1">
    <citation type="submission" date="2015-10" db="EMBL/GenBank/DDBJ databases">
        <title>Genome analyses suggest a sexual origin of heterokaryosis in a supposedly ancient asexual fungus.</title>
        <authorList>
            <person name="Ropars J."/>
            <person name="Sedzielewska K."/>
            <person name="Noel J."/>
            <person name="Charron P."/>
            <person name="Farinelli L."/>
            <person name="Marton T."/>
            <person name="Kruger M."/>
            <person name="Pelin A."/>
            <person name="Brachmann A."/>
            <person name="Corradi N."/>
        </authorList>
    </citation>
    <scope>NUCLEOTIDE SEQUENCE [LARGE SCALE GENOMIC DNA]</scope>
    <source>
        <strain evidence="1 2">A4</strain>
    </source>
</reference>
<dbReference type="AlphaFoldDB" id="A0A2I1H7Q8"/>
<sequence length="72" mass="8315">MSSKNDHEQRTPYVQRKPQKLCLDCKEKNDCSKIEEVIDNFHENPIKQNKAKSTLGQLAKIFSNNLSQAQIL</sequence>
<dbReference type="VEuPathDB" id="FungiDB:RhiirA1_473400"/>
<evidence type="ECO:0000313" key="2">
    <source>
        <dbReference type="Proteomes" id="UP000234323"/>
    </source>
</evidence>
<keyword evidence="2" id="KW-1185">Reference proteome</keyword>
<comment type="caution">
    <text evidence="1">The sequence shown here is derived from an EMBL/GenBank/DDBJ whole genome shotgun (WGS) entry which is preliminary data.</text>
</comment>
<dbReference type="EMBL" id="LLXI01001716">
    <property type="protein sequence ID" value="PKY54900.1"/>
    <property type="molecule type" value="Genomic_DNA"/>
</dbReference>
<name>A0A2I1H7Q8_9GLOM</name>
<organism evidence="1 2">
    <name type="scientific">Rhizophagus irregularis</name>
    <dbReference type="NCBI Taxonomy" id="588596"/>
    <lineage>
        <taxon>Eukaryota</taxon>
        <taxon>Fungi</taxon>
        <taxon>Fungi incertae sedis</taxon>
        <taxon>Mucoromycota</taxon>
        <taxon>Glomeromycotina</taxon>
        <taxon>Glomeromycetes</taxon>
        <taxon>Glomerales</taxon>
        <taxon>Glomeraceae</taxon>
        <taxon>Rhizophagus</taxon>
    </lineage>
</organism>
<dbReference type="VEuPathDB" id="FungiDB:FUN_022587"/>
<dbReference type="Proteomes" id="UP000234323">
    <property type="component" value="Unassembled WGS sequence"/>
</dbReference>
<accession>A0A2I1H7Q8</accession>
<evidence type="ECO:0000313" key="1">
    <source>
        <dbReference type="EMBL" id="PKY54900.1"/>
    </source>
</evidence>